<evidence type="ECO:0000313" key="3">
    <source>
        <dbReference type="Proteomes" id="UP000008037"/>
    </source>
</evidence>
<keyword evidence="1" id="KW-1133">Transmembrane helix</keyword>
<dbReference type="AlphaFoldDB" id="K0IN86"/>
<dbReference type="BioCyc" id="CNIT1237085:G1324-2005-MONOMER"/>
<dbReference type="EMBL" id="CP002408">
    <property type="protein sequence ID" value="AFU58939.1"/>
    <property type="molecule type" value="Genomic_DNA"/>
</dbReference>
<evidence type="ECO:0000313" key="2">
    <source>
        <dbReference type="EMBL" id="AFU58939.1"/>
    </source>
</evidence>
<keyword evidence="1" id="KW-0812">Transmembrane</keyword>
<accession>K0IN86</accession>
<sequence>MRPWRIAIGGLFLAAGLVFMFPHASGIGNVCYPASGAVHSPFPEYFEGCNLWLRTNPTYPIFIPLMVIGLSFLILELRDSRPASLEKAV</sequence>
<keyword evidence="3" id="KW-1185">Reference proteome</keyword>
<protein>
    <submittedName>
        <fullName evidence="2">Uncharacterized protein</fullName>
    </submittedName>
</protein>
<dbReference type="KEGG" id="nga:Ngar_c20070"/>
<organism evidence="2 3">
    <name type="scientific">Nitrososphaera gargensis (strain Ga9.2)</name>
    <dbReference type="NCBI Taxonomy" id="1237085"/>
    <lineage>
        <taxon>Archaea</taxon>
        <taxon>Nitrososphaerota</taxon>
        <taxon>Nitrososphaeria</taxon>
        <taxon>Nitrososphaerales</taxon>
        <taxon>Nitrososphaeraceae</taxon>
        <taxon>Nitrososphaera</taxon>
    </lineage>
</organism>
<feature type="transmembrane region" description="Helical" evidence="1">
    <location>
        <begin position="60"/>
        <end position="77"/>
    </location>
</feature>
<name>K0IN86_NITGG</name>
<proteinExistence type="predicted"/>
<reference evidence="2 3" key="1">
    <citation type="journal article" date="2012" name="Environ. Microbiol.">
        <title>The genome of the ammonia-oxidizing Candidatus Nitrososphaera gargensis: insights into metabolic versatility and environmental adaptations.</title>
        <authorList>
            <person name="Spang A."/>
            <person name="Poehlein A."/>
            <person name="Offre P."/>
            <person name="Zumbragel S."/>
            <person name="Haider S."/>
            <person name="Rychlik N."/>
            <person name="Nowka B."/>
            <person name="Schmeisser C."/>
            <person name="Lebedeva E.V."/>
            <person name="Rattei T."/>
            <person name="Bohm C."/>
            <person name="Schmid M."/>
            <person name="Galushko A."/>
            <person name="Hatzenpichler R."/>
            <person name="Weinmaier T."/>
            <person name="Daniel R."/>
            <person name="Schleper C."/>
            <person name="Spieck E."/>
            <person name="Streit W."/>
            <person name="Wagner M."/>
        </authorList>
    </citation>
    <scope>NUCLEOTIDE SEQUENCE [LARGE SCALE GENOMIC DNA]</scope>
    <source>
        <strain evidence="3">Ga9.2</strain>
    </source>
</reference>
<dbReference type="Proteomes" id="UP000008037">
    <property type="component" value="Chromosome"/>
</dbReference>
<dbReference type="InParanoid" id="K0IN86"/>
<evidence type="ECO:0000256" key="1">
    <source>
        <dbReference type="SAM" id="Phobius"/>
    </source>
</evidence>
<gene>
    <name evidence="2" type="ordered locus">Ngar_c20070</name>
</gene>
<dbReference type="HOGENOM" id="CLU_2447765_0_0_2"/>
<keyword evidence="1" id="KW-0472">Membrane</keyword>